<keyword evidence="5 6" id="KW-0472">Membrane</keyword>
<dbReference type="PANTHER" id="PTHR32234">
    <property type="entry name" value="THIOL:DISULFIDE INTERCHANGE PROTEIN DSBD"/>
    <property type="match status" value="1"/>
</dbReference>
<dbReference type="eggNOG" id="COG4232">
    <property type="taxonomic scope" value="Bacteria"/>
</dbReference>
<feature type="transmembrane region" description="Helical" evidence="6">
    <location>
        <begin position="84"/>
        <end position="103"/>
    </location>
</feature>
<dbReference type="AlphaFoldDB" id="A9IEZ0"/>
<evidence type="ECO:0000313" key="9">
    <source>
        <dbReference type="Proteomes" id="UP000001225"/>
    </source>
</evidence>
<evidence type="ECO:0000256" key="5">
    <source>
        <dbReference type="ARBA" id="ARBA00023136"/>
    </source>
</evidence>
<dbReference type="STRING" id="94624.Bpet4579"/>
<dbReference type="InterPro" id="IPR003834">
    <property type="entry name" value="Cyt_c_assmbl_TM_dom"/>
</dbReference>
<feature type="transmembrane region" description="Helical" evidence="6">
    <location>
        <begin position="217"/>
        <end position="237"/>
    </location>
</feature>
<evidence type="ECO:0000256" key="4">
    <source>
        <dbReference type="ARBA" id="ARBA00022989"/>
    </source>
</evidence>
<dbReference type="KEGG" id="bpt:Bpet4579"/>
<feature type="transmembrane region" description="Helical" evidence="6">
    <location>
        <begin position="6"/>
        <end position="29"/>
    </location>
</feature>
<keyword evidence="2 6" id="KW-0812">Transmembrane</keyword>
<dbReference type="EMBL" id="AM902716">
    <property type="protein sequence ID" value="CAP44930.1"/>
    <property type="molecule type" value="Genomic_DNA"/>
</dbReference>
<evidence type="ECO:0000256" key="6">
    <source>
        <dbReference type="SAM" id="Phobius"/>
    </source>
</evidence>
<dbReference type="GO" id="GO:0016020">
    <property type="term" value="C:membrane"/>
    <property type="evidence" value="ECO:0007669"/>
    <property type="project" value="UniProtKB-SubCell"/>
</dbReference>
<dbReference type="GO" id="GO:0045454">
    <property type="term" value="P:cell redox homeostasis"/>
    <property type="evidence" value="ECO:0007669"/>
    <property type="project" value="TreeGrafter"/>
</dbReference>
<feature type="transmembrane region" description="Helical" evidence="6">
    <location>
        <begin position="157"/>
        <end position="177"/>
    </location>
</feature>
<accession>A9IEZ0</accession>
<protein>
    <submittedName>
        <fullName evidence="8">Thiol:disulfide interchange protein</fullName>
    </submittedName>
</protein>
<keyword evidence="3" id="KW-0201">Cytochrome c-type biogenesis</keyword>
<keyword evidence="9" id="KW-1185">Reference proteome</keyword>
<dbReference type="GO" id="GO:0017004">
    <property type="term" value="P:cytochrome complex assembly"/>
    <property type="evidence" value="ECO:0007669"/>
    <property type="project" value="UniProtKB-KW"/>
</dbReference>
<dbReference type="PANTHER" id="PTHR32234:SF0">
    <property type="entry name" value="THIOL:DISULFIDE INTERCHANGE PROTEIN DSBD"/>
    <property type="match status" value="1"/>
</dbReference>
<dbReference type="Gene3D" id="3.40.30.10">
    <property type="entry name" value="Glutaredoxin"/>
    <property type="match status" value="1"/>
</dbReference>
<dbReference type="Pfam" id="PF02683">
    <property type="entry name" value="DsbD_TM"/>
    <property type="match status" value="1"/>
</dbReference>
<evidence type="ECO:0000256" key="3">
    <source>
        <dbReference type="ARBA" id="ARBA00022748"/>
    </source>
</evidence>
<evidence type="ECO:0000256" key="1">
    <source>
        <dbReference type="ARBA" id="ARBA00004141"/>
    </source>
</evidence>
<gene>
    <name evidence="8" type="ordered locus">Bpet4579</name>
</gene>
<dbReference type="Proteomes" id="UP000001225">
    <property type="component" value="Chromosome"/>
</dbReference>
<dbReference type="InterPro" id="IPR036249">
    <property type="entry name" value="Thioredoxin-like_sf"/>
</dbReference>
<dbReference type="SUPFAM" id="SSF52833">
    <property type="entry name" value="Thioredoxin-like"/>
    <property type="match status" value="1"/>
</dbReference>
<keyword evidence="4 6" id="KW-1133">Transmembrane helix</keyword>
<comment type="subcellular location">
    <subcellularLocation>
        <location evidence="1">Membrane</location>
        <topology evidence="1">Multi-pass membrane protein</topology>
    </subcellularLocation>
</comment>
<dbReference type="Pfam" id="PF13899">
    <property type="entry name" value="Thioredoxin_7"/>
    <property type="match status" value="1"/>
</dbReference>
<feature type="transmembrane region" description="Helical" evidence="6">
    <location>
        <begin position="249"/>
        <end position="266"/>
    </location>
</feature>
<evidence type="ECO:0000313" key="8">
    <source>
        <dbReference type="EMBL" id="CAP44930.1"/>
    </source>
</evidence>
<proteinExistence type="predicted"/>
<organism evidence="8 9">
    <name type="scientific">Bordetella petrii (strain ATCC BAA-461 / DSM 12804 / CCUG 43448 / CIP 107267 / Se-1111R)</name>
    <dbReference type="NCBI Taxonomy" id="340100"/>
    <lineage>
        <taxon>Bacteria</taxon>
        <taxon>Pseudomonadati</taxon>
        <taxon>Pseudomonadota</taxon>
        <taxon>Betaproteobacteria</taxon>
        <taxon>Burkholderiales</taxon>
        <taxon>Alcaligenaceae</taxon>
        <taxon>Bordetella</taxon>
    </lineage>
</organism>
<sequence>MSAPLLVQTLLAIGAGLLLNLTPCVLPAVPLKVRAVLREAGERQAMRVTSAALFAAGSVAFFGSLGLATSLLQWRWGVLFQSRPLLIAMSALLTALAILSFFGRSLPLPNALVTLRGRRLLEPFVSGLVSALLSTPCTGPLLGGVLVFALAQPLANILVIFVAIGLGLAAPYVVLILRPSLLKRMPRAGAWTAVVQQSFGWLLLAAALFYAQSVLPAAWGTPIWIALLIAILGWAAVTFQRATERSARTAAISVGVIAVVLGYFGSGLGQSSETAIAWQRLRATDVEALPTLGRPVLMEFTAQWCINCKVLEKTVYADRDVVAALKHTGTVPLQVDLTRPAPILEHLLASHGGVGLPFAVVLDDKGREVQALSGLFTSTSLVQALNKTLTQENGS</sequence>
<name>A9IEZ0_BORPD</name>
<dbReference type="GO" id="GO:0015035">
    <property type="term" value="F:protein-disulfide reductase activity"/>
    <property type="evidence" value="ECO:0007669"/>
    <property type="project" value="TreeGrafter"/>
</dbReference>
<feature type="transmembrane region" description="Helical" evidence="6">
    <location>
        <begin position="189"/>
        <end position="211"/>
    </location>
</feature>
<evidence type="ECO:0000256" key="2">
    <source>
        <dbReference type="ARBA" id="ARBA00022692"/>
    </source>
</evidence>
<evidence type="ECO:0000259" key="7">
    <source>
        <dbReference type="Pfam" id="PF02683"/>
    </source>
</evidence>
<feature type="transmembrane region" description="Helical" evidence="6">
    <location>
        <begin position="124"/>
        <end position="151"/>
    </location>
</feature>
<feature type="domain" description="Cytochrome C biogenesis protein transmembrane" evidence="7">
    <location>
        <begin position="8"/>
        <end position="214"/>
    </location>
</feature>
<reference evidence="8 9" key="1">
    <citation type="journal article" date="2008" name="BMC Genomics">
        <title>The missing link: Bordetella petrii is endowed with both the metabolic versatility of environmental bacteria and virulence traits of pathogenic Bordetellae.</title>
        <authorList>
            <person name="Gross R."/>
            <person name="Guzman C.A."/>
            <person name="Sebaihia M."/>
            <person name="Martins Dos Santos V.A."/>
            <person name="Pieper D.H."/>
            <person name="Koebnik R."/>
            <person name="Lechner M."/>
            <person name="Bartels D."/>
            <person name="Buhrmester J."/>
            <person name="Choudhuri J.V."/>
            <person name="Ebensen T."/>
            <person name="Gaigalat L."/>
            <person name="Herrmann S."/>
            <person name="Khachane A.N."/>
            <person name="Larisch C."/>
            <person name="Link S."/>
            <person name="Linke B."/>
            <person name="Meyer F."/>
            <person name="Mormann S."/>
            <person name="Nakunst D."/>
            <person name="Rueckert C."/>
            <person name="Schneiker-Bekel S."/>
            <person name="Schulze K."/>
            <person name="Vorhoelter F.J."/>
            <person name="Yevsa T."/>
            <person name="Engle J.T."/>
            <person name="Goldman W.E."/>
            <person name="Puehler A."/>
            <person name="Goebel U.B."/>
            <person name="Goesmann A."/>
            <person name="Bloecker H."/>
            <person name="Kaiser O."/>
            <person name="Martinez-Arias R."/>
        </authorList>
    </citation>
    <scope>NUCLEOTIDE SEQUENCE [LARGE SCALE GENOMIC DNA]</scope>
    <source>
        <strain evidence="9">ATCC BAA-461 / DSM 12804 / CCUG 43448 / CIP 107267 / Se-1111R</strain>
    </source>
</reference>
<feature type="transmembrane region" description="Helical" evidence="6">
    <location>
        <begin position="50"/>
        <end position="72"/>
    </location>
</feature>